<gene>
    <name evidence="2" type="ORF">ACFFF7_10500</name>
</gene>
<dbReference type="RefSeq" id="WP_379481305.1">
    <property type="nucleotide sequence ID" value="NZ_JBHLTL010000006.1"/>
</dbReference>
<evidence type="ECO:0000256" key="1">
    <source>
        <dbReference type="SAM" id="SignalP"/>
    </source>
</evidence>
<comment type="caution">
    <text evidence="2">The sequence shown here is derived from an EMBL/GenBank/DDBJ whole genome shotgun (WGS) entry which is preliminary data.</text>
</comment>
<keyword evidence="1" id="KW-0732">Signal</keyword>
<name>A0ABV6PJ42_9SPHN</name>
<dbReference type="Proteomes" id="UP001589943">
    <property type="component" value="Unassembled WGS sequence"/>
</dbReference>
<evidence type="ECO:0008006" key="4">
    <source>
        <dbReference type="Google" id="ProtNLM"/>
    </source>
</evidence>
<accession>A0ABV6PJ42</accession>
<organism evidence="2 3">
    <name type="scientific">Novosphingobium aquiterrae</name>
    <dbReference type="NCBI Taxonomy" id="624388"/>
    <lineage>
        <taxon>Bacteria</taxon>
        <taxon>Pseudomonadati</taxon>
        <taxon>Pseudomonadota</taxon>
        <taxon>Alphaproteobacteria</taxon>
        <taxon>Sphingomonadales</taxon>
        <taxon>Sphingomonadaceae</taxon>
        <taxon>Novosphingobium</taxon>
    </lineage>
</organism>
<keyword evidence="3" id="KW-1185">Reference proteome</keyword>
<proteinExistence type="predicted"/>
<dbReference type="EMBL" id="JBHLTL010000006">
    <property type="protein sequence ID" value="MFC0589844.1"/>
    <property type="molecule type" value="Genomic_DNA"/>
</dbReference>
<protein>
    <recommendedName>
        <fullName evidence="4">DUF3108 domain-containing protein</fullName>
    </recommendedName>
</protein>
<reference evidence="2 3" key="1">
    <citation type="submission" date="2024-09" db="EMBL/GenBank/DDBJ databases">
        <authorList>
            <person name="Sun Q."/>
            <person name="Mori K."/>
        </authorList>
    </citation>
    <scope>NUCLEOTIDE SEQUENCE [LARGE SCALE GENOMIC DNA]</scope>
    <source>
        <strain evidence="2 3">NCAIM B.02537</strain>
    </source>
</reference>
<feature type="chain" id="PRO_5045965919" description="DUF3108 domain-containing protein" evidence="1">
    <location>
        <begin position="20"/>
        <end position="239"/>
    </location>
</feature>
<evidence type="ECO:0000313" key="2">
    <source>
        <dbReference type="EMBL" id="MFC0589844.1"/>
    </source>
</evidence>
<evidence type="ECO:0000313" key="3">
    <source>
        <dbReference type="Proteomes" id="UP001589943"/>
    </source>
</evidence>
<sequence length="239" mass="25314">MKRHAILLASIAALAPCGAATLPAKATAGGELPHFLPPSSGVLTRTVWRYLSTGEQIVVTRRYAVRFAPSAEGFRLDGDLIEARVEAPAELDAFADLERQRPDTTFPILLDRRGTVVSEGGPASAEISTRLDNLLRVTLGNARIDPQAKADALAQVPVISAAGAAGTPFPADFFRAQPGARREVRKIGLPGGDQGEVEVATRIDDLTAGAPSRQVERVVTTRLAGTTKVSREVWSLTAS</sequence>
<feature type="signal peptide" evidence="1">
    <location>
        <begin position="1"/>
        <end position="19"/>
    </location>
</feature>